<protein>
    <submittedName>
        <fullName evidence="1">GIY-YIG nuclease family protein</fullName>
    </submittedName>
</protein>
<name>A0A926Z625_9CYAN</name>
<comment type="caution">
    <text evidence="1">The sequence shown here is derived from an EMBL/GenBank/DDBJ whole genome shotgun (WGS) entry which is preliminary data.</text>
</comment>
<sequence length="172" mass="19896">MSAASLQIWKEAIANYQHSALSASPTTQTSLFELPVNYCDPDAINPFALSFHPAEFYRLPAMDSGDACIYFVIDRLASIPKTTRSPILLYIGETCRSSKRWQGVHDCKRYVTNYRELHHTHSIPTQIVMSFWWDAPSKSSQRQKLERSLITKWRSPFNKENWQTWGTTFFAL</sequence>
<evidence type="ECO:0000313" key="1">
    <source>
        <dbReference type="EMBL" id="MBD2150243.1"/>
    </source>
</evidence>
<gene>
    <name evidence="1" type="ORF">H6F44_08950</name>
</gene>
<organism evidence="1 2">
    <name type="scientific">Pseudanabaena cinerea FACHB-1277</name>
    <dbReference type="NCBI Taxonomy" id="2949581"/>
    <lineage>
        <taxon>Bacteria</taxon>
        <taxon>Bacillati</taxon>
        <taxon>Cyanobacteriota</taxon>
        <taxon>Cyanophyceae</taxon>
        <taxon>Pseudanabaenales</taxon>
        <taxon>Pseudanabaenaceae</taxon>
        <taxon>Pseudanabaena</taxon>
        <taxon>Pseudanabaena cinerea</taxon>
    </lineage>
</organism>
<reference evidence="1" key="1">
    <citation type="journal article" date="2015" name="ISME J.">
        <title>Draft Genome Sequence of Streptomyces incarnatus NRRL8089, which Produces the Nucleoside Antibiotic Sinefungin.</title>
        <authorList>
            <person name="Oshima K."/>
            <person name="Hattori M."/>
            <person name="Shimizu H."/>
            <person name="Fukuda K."/>
            <person name="Nemoto M."/>
            <person name="Inagaki K."/>
            <person name="Tamura T."/>
        </authorList>
    </citation>
    <scope>NUCLEOTIDE SEQUENCE</scope>
    <source>
        <strain evidence="1">FACHB-1277</strain>
    </source>
</reference>
<reference evidence="1" key="2">
    <citation type="submission" date="2020-08" db="EMBL/GenBank/DDBJ databases">
        <authorList>
            <person name="Chen M."/>
            <person name="Teng W."/>
            <person name="Zhao L."/>
            <person name="Hu C."/>
            <person name="Zhou Y."/>
            <person name="Han B."/>
            <person name="Song L."/>
            <person name="Shu W."/>
        </authorList>
    </citation>
    <scope>NUCLEOTIDE SEQUENCE</scope>
    <source>
        <strain evidence="1">FACHB-1277</strain>
    </source>
</reference>
<proteinExistence type="predicted"/>
<dbReference type="Proteomes" id="UP000631421">
    <property type="component" value="Unassembled WGS sequence"/>
</dbReference>
<evidence type="ECO:0000313" key="2">
    <source>
        <dbReference type="Proteomes" id="UP000631421"/>
    </source>
</evidence>
<dbReference type="AlphaFoldDB" id="A0A926Z625"/>
<keyword evidence="2" id="KW-1185">Reference proteome</keyword>
<accession>A0A926Z625</accession>
<dbReference type="EMBL" id="JACJPY010000022">
    <property type="protein sequence ID" value="MBD2150243.1"/>
    <property type="molecule type" value="Genomic_DNA"/>
</dbReference>